<sequence length="311" mass="33882">MSLHRLASVVIGVPNVAETAQYYEEFGLSPAETSDGSAAFSTLDGGEQLRLVSAPSRRLVALTIHADDHEDLGRITSRLAALGIRAEQYPAGISVVEPVTGTRAFVRIAPRLIQPAVRATAYNGPGRVERTGSRAPGVLREAAVRPRKLGHVVLGTPDVEATECFFLEGLGFKLSDRIADEGAFLRCSTDHHNVLVLRAPIPYLHHTSWQVDDVDEVGRGAMAMLEDHPERHVWGLGRHHAGSNFFWYLMDPAGNFSEYYSDMDCIVEDQLWTPETLEGAKGLFSWGPPPPPSFIKPEDLAALMTGAHSAP</sequence>
<gene>
    <name evidence="2" type="ORF">FNH05_04750</name>
</gene>
<dbReference type="SUPFAM" id="SSF54593">
    <property type="entry name" value="Glyoxalase/Bleomycin resistance protein/Dihydroxybiphenyl dioxygenase"/>
    <property type="match status" value="2"/>
</dbReference>
<dbReference type="AlphaFoldDB" id="A0A558DGT4"/>
<keyword evidence="2" id="KW-0223">Dioxygenase</keyword>
<evidence type="ECO:0000259" key="1">
    <source>
        <dbReference type="PROSITE" id="PS51819"/>
    </source>
</evidence>
<keyword evidence="3" id="KW-1185">Reference proteome</keyword>
<reference evidence="2 3" key="2">
    <citation type="submission" date="2019-08" db="EMBL/GenBank/DDBJ databases">
        <title>Amycolatopsis acidicola sp. nov., isolated from peat swamp forest soil.</title>
        <authorList>
            <person name="Srisuk N."/>
        </authorList>
    </citation>
    <scope>NUCLEOTIDE SEQUENCE [LARGE SCALE GENOMIC DNA]</scope>
    <source>
        <strain evidence="2 3">TBRC 6029</strain>
    </source>
</reference>
<reference evidence="2 3" key="1">
    <citation type="submission" date="2019-07" db="EMBL/GenBank/DDBJ databases">
        <authorList>
            <person name="Duangmal K."/>
            <person name="Teo W.F.A."/>
        </authorList>
    </citation>
    <scope>NUCLEOTIDE SEQUENCE [LARGE SCALE GENOMIC DNA]</scope>
    <source>
        <strain evidence="2 3">TBRC 6029</strain>
    </source>
</reference>
<dbReference type="EMBL" id="VJWX01000025">
    <property type="protein sequence ID" value="TVT60218.1"/>
    <property type="molecule type" value="Genomic_DNA"/>
</dbReference>
<dbReference type="Proteomes" id="UP000320011">
    <property type="component" value="Unassembled WGS sequence"/>
</dbReference>
<keyword evidence="2" id="KW-0560">Oxidoreductase</keyword>
<comment type="caution">
    <text evidence="2">The sequence shown here is derived from an EMBL/GenBank/DDBJ whole genome shotgun (WGS) entry which is preliminary data.</text>
</comment>
<dbReference type="Pfam" id="PF00903">
    <property type="entry name" value="Glyoxalase"/>
    <property type="match status" value="1"/>
</dbReference>
<evidence type="ECO:0000313" key="2">
    <source>
        <dbReference type="EMBL" id="TVT60218.1"/>
    </source>
</evidence>
<organism evidence="2 3">
    <name type="scientific">Amycolatopsis rhizosphaerae</name>
    <dbReference type="NCBI Taxonomy" id="2053003"/>
    <lineage>
        <taxon>Bacteria</taxon>
        <taxon>Bacillati</taxon>
        <taxon>Actinomycetota</taxon>
        <taxon>Actinomycetes</taxon>
        <taxon>Pseudonocardiales</taxon>
        <taxon>Pseudonocardiaceae</taxon>
        <taxon>Amycolatopsis</taxon>
    </lineage>
</organism>
<dbReference type="OrthoDB" id="3827654at2"/>
<dbReference type="GO" id="GO:0051213">
    <property type="term" value="F:dioxygenase activity"/>
    <property type="evidence" value="ECO:0007669"/>
    <property type="project" value="UniProtKB-KW"/>
</dbReference>
<proteinExistence type="predicted"/>
<dbReference type="InterPro" id="IPR037523">
    <property type="entry name" value="VOC_core"/>
</dbReference>
<feature type="domain" description="VOC" evidence="1">
    <location>
        <begin position="148"/>
        <end position="262"/>
    </location>
</feature>
<dbReference type="Gene3D" id="3.10.180.10">
    <property type="entry name" value="2,3-Dihydroxybiphenyl 1,2-Dioxygenase, domain 1"/>
    <property type="match status" value="2"/>
</dbReference>
<name>A0A558DGT4_9PSEU</name>
<dbReference type="InterPro" id="IPR029068">
    <property type="entry name" value="Glyas_Bleomycin-R_OHBP_Dase"/>
</dbReference>
<dbReference type="InterPro" id="IPR004360">
    <property type="entry name" value="Glyas_Fos-R_dOase_dom"/>
</dbReference>
<dbReference type="RefSeq" id="WP_144586032.1">
    <property type="nucleotide sequence ID" value="NZ_VJWX01000025.1"/>
</dbReference>
<accession>A0A558DGT4</accession>
<protein>
    <submittedName>
        <fullName evidence="2">Dioxygenase</fullName>
    </submittedName>
</protein>
<evidence type="ECO:0000313" key="3">
    <source>
        <dbReference type="Proteomes" id="UP000320011"/>
    </source>
</evidence>
<dbReference type="PROSITE" id="PS51819">
    <property type="entry name" value="VOC"/>
    <property type="match status" value="1"/>
</dbReference>